<dbReference type="GO" id="GO:0030170">
    <property type="term" value="F:pyridoxal phosphate binding"/>
    <property type="evidence" value="ECO:0007669"/>
    <property type="project" value="UniProtKB-UniRule"/>
</dbReference>
<evidence type="ECO:0000313" key="6">
    <source>
        <dbReference type="EMBL" id="RNE49768.1"/>
    </source>
</evidence>
<keyword evidence="7" id="KW-1185">Reference proteome</keyword>
<keyword evidence="1 2" id="KW-0663">Pyridoxal phosphate</keyword>
<protein>
    <recommendedName>
        <fullName evidence="2">Pyridoxal phosphate homeostasis protein</fullName>
        <shortName evidence="2">PLP homeostasis protein</shortName>
    </recommendedName>
</protein>
<feature type="modified residue" description="N6-(pyridoxal phosphate)lysine" evidence="2 3">
    <location>
        <position position="40"/>
    </location>
</feature>
<dbReference type="OrthoDB" id="9804072at2"/>
<dbReference type="Gene3D" id="3.20.20.10">
    <property type="entry name" value="Alanine racemase"/>
    <property type="match status" value="1"/>
</dbReference>
<dbReference type="PANTHER" id="PTHR10146:SF14">
    <property type="entry name" value="PYRIDOXAL PHOSPHATE HOMEOSTASIS PROTEIN"/>
    <property type="match status" value="1"/>
</dbReference>
<dbReference type="InterPro" id="IPR029066">
    <property type="entry name" value="PLP-binding_barrel"/>
</dbReference>
<proteinExistence type="inferred from homology"/>
<dbReference type="PANTHER" id="PTHR10146">
    <property type="entry name" value="PROLINE SYNTHETASE CO-TRANSCRIBED BACTERIAL HOMOLOG PROTEIN"/>
    <property type="match status" value="1"/>
</dbReference>
<gene>
    <name evidence="6" type="ORF">C5L39_03775</name>
</gene>
<dbReference type="Proteomes" id="UP000266975">
    <property type="component" value="Unassembled WGS sequence"/>
</dbReference>
<dbReference type="AlphaFoldDB" id="A0A3M8KBD0"/>
<evidence type="ECO:0000256" key="2">
    <source>
        <dbReference type="HAMAP-Rule" id="MF_02087"/>
    </source>
</evidence>
<dbReference type="InterPro" id="IPR001608">
    <property type="entry name" value="Ala_racemase_N"/>
</dbReference>
<evidence type="ECO:0000256" key="1">
    <source>
        <dbReference type="ARBA" id="ARBA00022898"/>
    </source>
</evidence>
<comment type="caution">
    <text evidence="6">The sequence shown here is derived from an EMBL/GenBank/DDBJ whole genome shotgun (WGS) entry which is preliminary data.</text>
</comment>
<accession>A0A3M8KBD0</accession>
<reference evidence="6 7" key="1">
    <citation type="submission" date="2018-02" db="EMBL/GenBank/DDBJ databases">
        <title>Corynebacterium alimpuense sp. nov., a marine obligate actinomycete isolated from sediments of Valparaiso bay, Chile.</title>
        <authorList>
            <person name="Claverias F."/>
            <person name="Gonzales-Siles L."/>
            <person name="Salva-Serra F."/>
            <person name="Inganaes E."/>
            <person name="Molin K."/>
            <person name="Cumsille A."/>
            <person name="Undabarrena A."/>
            <person name="Couve E."/>
            <person name="Moore E.R.B."/>
            <person name="Gomila M."/>
            <person name="Camara B."/>
        </authorList>
    </citation>
    <scope>NUCLEOTIDE SEQUENCE [LARGE SCALE GENOMIC DNA]</scope>
    <source>
        <strain evidence="6 7">CCUG 69366</strain>
    </source>
</reference>
<evidence type="ECO:0000256" key="3">
    <source>
        <dbReference type="PIRSR" id="PIRSR004848-1"/>
    </source>
</evidence>
<sequence length="235" mass="25031">MDNRTEELQRNLAAVHQRIAAAARAADRDPSGIRLLPVTKFHPAADVARLISLGIVDVAENREQEARTKAEEVSEAQVHMIGQIQSKKANSVARWAAGVQSLDSLKLAHALERGMGLALERGERASELLPCHLQLSADGDPQRGGVLEADLDQLAQVVAESQHLHLAGLMVVPPLGSDPFRVFARARELSDGLAATFGRRMSLSAGMSGDLEQAVAAGSNIVRVGTGVLGRRPVP</sequence>
<dbReference type="HAMAP" id="MF_02087">
    <property type="entry name" value="PLP_homeostasis"/>
    <property type="match status" value="1"/>
</dbReference>
<dbReference type="CDD" id="cd00635">
    <property type="entry name" value="PLPDE_III_YBL036c_like"/>
    <property type="match status" value="1"/>
</dbReference>
<evidence type="ECO:0000313" key="7">
    <source>
        <dbReference type="Proteomes" id="UP000266975"/>
    </source>
</evidence>
<dbReference type="Pfam" id="PF01168">
    <property type="entry name" value="Ala_racemase_N"/>
    <property type="match status" value="1"/>
</dbReference>
<dbReference type="InterPro" id="IPR011078">
    <property type="entry name" value="PyrdxlP_homeostasis"/>
</dbReference>
<organism evidence="6 7">
    <name type="scientific">Corynebacterium alimapuense</name>
    <dbReference type="NCBI Taxonomy" id="1576874"/>
    <lineage>
        <taxon>Bacteria</taxon>
        <taxon>Bacillati</taxon>
        <taxon>Actinomycetota</taxon>
        <taxon>Actinomycetes</taxon>
        <taxon>Mycobacteriales</taxon>
        <taxon>Corynebacteriaceae</taxon>
        <taxon>Corynebacterium</taxon>
    </lineage>
</organism>
<dbReference type="NCBIfam" id="TIGR00044">
    <property type="entry name" value="YggS family pyridoxal phosphate-dependent enzyme"/>
    <property type="match status" value="1"/>
</dbReference>
<dbReference type="PIRSF" id="PIRSF004848">
    <property type="entry name" value="YBL036c_PLPDEIII"/>
    <property type="match status" value="1"/>
</dbReference>
<evidence type="ECO:0000256" key="4">
    <source>
        <dbReference type="RuleBase" id="RU004514"/>
    </source>
</evidence>
<comment type="function">
    <text evidence="2">Pyridoxal 5'-phosphate (PLP)-binding protein, which is involved in PLP homeostasis.</text>
</comment>
<dbReference type="RefSeq" id="WP_123047530.1">
    <property type="nucleotide sequence ID" value="NZ_PTJO01000003.1"/>
</dbReference>
<comment type="similarity">
    <text evidence="2 4">Belongs to the pyridoxal phosphate-binding protein YggS/PROSC family.</text>
</comment>
<name>A0A3M8KBD0_9CORY</name>
<feature type="domain" description="Alanine racemase N-terminal" evidence="5">
    <location>
        <begin position="11"/>
        <end position="233"/>
    </location>
</feature>
<comment type="cofactor">
    <cofactor evidence="3">
        <name>pyridoxal 5'-phosphate</name>
        <dbReference type="ChEBI" id="CHEBI:597326"/>
    </cofactor>
</comment>
<dbReference type="EMBL" id="PTJO01000003">
    <property type="protein sequence ID" value="RNE49768.1"/>
    <property type="molecule type" value="Genomic_DNA"/>
</dbReference>
<dbReference type="SUPFAM" id="SSF51419">
    <property type="entry name" value="PLP-binding barrel"/>
    <property type="match status" value="1"/>
</dbReference>
<evidence type="ECO:0000259" key="5">
    <source>
        <dbReference type="Pfam" id="PF01168"/>
    </source>
</evidence>